<dbReference type="GO" id="GO:0016787">
    <property type="term" value="F:hydrolase activity"/>
    <property type="evidence" value="ECO:0007669"/>
    <property type="project" value="UniProtKB-KW"/>
</dbReference>
<protein>
    <submittedName>
        <fullName evidence="7">Alpha/beta fold hydrolase</fullName>
    </submittedName>
</protein>
<dbReference type="ESTHER" id="9actn-a0a7y6id81">
    <property type="family name" value="Tiancimycin-TnmK-Tripeptidase-HIP"/>
</dbReference>
<dbReference type="Proteomes" id="UP000586042">
    <property type="component" value="Unassembled WGS sequence"/>
</dbReference>
<keyword evidence="8" id="KW-1185">Reference proteome</keyword>
<feature type="signal peptide" evidence="4">
    <location>
        <begin position="1"/>
        <end position="24"/>
    </location>
</feature>
<dbReference type="Pfam" id="PF00561">
    <property type="entry name" value="Abhydrolase_1"/>
    <property type="match status" value="1"/>
</dbReference>
<keyword evidence="2 4" id="KW-0732">Signal</keyword>
<dbReference type="InterPro" id="IPR013595">
    <property type="entry name" value="Pept_S33_TAP-like_C"/>
</dbReference>
<dbReference type="Pfam" id="PF08386">
    <property type="entry name" value="Abhydrolase_4"/>
    <property type="match status" value="1"/>
</dbReference>
<dbReference type="AlphaFoldDB" id="A0A7Y6ID81"/>
<comment type="caution">
    <text evidence="7">The sequence shown here is derived from an EMBL/GenBank/DDBJ whole genome shotgun (WGS) entry which is preliminary data.</text>
</comment>
<gene>
    <name evidence="7" type="ORF">HTZ77_25275</name>
</gene>
<reference evidence="7 8" key="1">
    <citation type="submission" date="2020-06" db="EMBL/GenBank/DDBJ databases">
        <title>Nonomuraea sp. SMC257, a novel actinomycete isolated from soil.</title>
        <authorList>
            <person name="Chanama M."/>
        </authorList>
    </citation>
    <scope>NUCLEOTIDE SEQUENCE [LARGE SCALE GENOMIC DNA]</scope>
    <source>
        <strain evidence="7 8">SMC257</strain>
    </source>
</reference>
<evidence type="ECO:0000256" key="3">
    <source>
        <dbReference type="ARBA" id="ARBA00022801"/>
    </source>
</evidence>
<sequence>MNKTLLSAVTGVTVLGMLASPSSAAGAAAARTPELRQEDALARFEHQEIVWHGCRTGPDDAAGKRLDAAGARCAALTIPLDYANPDGRTIKVAISRLKATAPGRRRGVLLINPGGPGVPGLSQVLLGPAVPGIAARYDLIGMDPRFVGRSAVASVGCRWNTGTFVRSAGPSRDTFDEAAALMRRLAAGCAGSDHGMLPHASTRNTARDMDVVRAALGAPKLSYLGVSYGTYLGAVYLRMFPDRADRFVLDSAVDPGAYGPGLLRPAGPAMEAALRNWAAWAAHRRDHPHLGATAAHRRDRPHLGATAGRVLATVDEIARSAGRRPLRVGSYRVDAHLLPYVLAVQLADDGKEAYAGLAADVALLRDAARGARVVPTASLDRLLKDALTSAGEGFDRAGTPVLCADRAASRDPDAYFRDIQAHRAGEPLFGPMTRDLSPCAFWPAAPAEPPTDVRTDAPALIVGAAGDPWTPHVGQRAMRRALSGARMITLRGAYRHGVFLAAGAPCVDTAVTRYLVDGVLPATNTTCARNGATGG</sequence>
<keyword evidence="3 7" id="KW-0378">Hydrolase</keyword>
<dbReference type="InterPro" id="IPR051601">
    <property type="entry name" value="Serine_prot/Carboxylest_S33"/>
</dbReference>
<dbReference type="PANTHER" id="PTHR43248:SF29">
    <property type="entry name" value="TRIPEPTIDYL AMINOPEPTIDASE"/>
    <property type="match status" value="1"/>
</dbReference>
<evidence type="ECO:0000256" key="2">
    <source>
        <dbReference type="ARBA" id="ARBA00022729"/>
    </source>
</evidence>
<feature type="domain" description="AB hydrolase-1" evidence="5">
    <location>
        <begin position="108"/>
        <end position="296"/>
    </location>
</feature>
<feature type="domain" description="Peptidase S33 tripeptidyl aminopeptidase-like C-terminal" evidence="6">
    <location>
        <begin position="435"/>
        <end position="527"/>
    </location>
</feature>
<evidence type="ECO:0000256" key="1">
    <source>
        <dbReference type="ARBA" id="ARBA00010088"/>
    </source>
</evidence>
<comment type="similarity">
    <text evidence="1">Belongs to the peptidase S33 family.</text>
</comment>
<dbReference type="SUPFAM" id="SSF53474">
    <property type="entry name" value="alpha/beta-Hydrolases"/>
    <property type="match status" value="1"/>
</dbReference>
<evidence type="ECO:0000259" key="6">
    <source>
        <dbReference type="Pfam" id="PF08386"/>
    </source>
</evidence>
<dbReference type="RefSeq" id="WP_175592139.1">
    <property type="nucleotide sequence ID" value="NZ_JABWGN010000009.1"/>
</dbReference>
<name>A0A7Y6ID81_9ACTN</name>
<evidence type="ECO:0000313" key="7">
    <source>
        <dbReference type="EMBL" id="NUW34719.1"/>
    </source>
</evidence>
<dbReference type="EMBL" id="JABWGN010000009">
    <property type="protein sequence ID" value="NUW34719.1"/>
    <property type="molecule type" value="Genomic_DNA"/>
</dbReference>
<accession>A0A7Y6ID81</accession>
<dbReference type="Gene3D" id="3.40.50.1820">
    <property type="entry name" value="alpha/beta hydrolase"/>
    <property type="match status" value="2"/>
</dbReference>
<proteinExistence type="inferred from homology"/>
<evidence type="ECO:0000256" key="4">
    <source>
        <dbReference type="SAM" id="SignalP"/>
    </source>
</evidence>
<dbReference type="InterPro" id="IPR029058">
    <property type="entry name" value="AB_hydrolase_fold"/>
</dbReference>
<dbReference type="InterPro" id="IPR000073">
    <property type="entry name" value="AB_hydrolase_1"/>
</dbReference>
<evidence type="ECO:0000259" key="5">
    <source>
        <dbReference type="Pfam" id="PF00561"/>
    </source>
</evidence>
<organism evidence="7 8">
    <name type="scientific">Nonomuraea montanisoli</name>
    <dbReference type="NCBI Taxonomy" id="2741721"/>
    <lineage>
        <taxon>Bacteria</taxon>
        <taxon>Bacillati</taxon>
        <taxon>Actinomycetota</taxon>
        <taxon>Actinomycetes</taxon>
        <taxon>Streptosporangiales</taxon>
        <taxon>Streptosporangiaceae</taxon>
        <taxon>Nonomuraea</taxon>
    </lineage>
</organism>
<dbReference type="PANTHER" id="PTHR43248">
    <property type="entry name" value="2-SUCCINYL-6-HYDROXY-2,4-CYCLOHEXADIENE-1-CARBOXYLATE SYNTHASE"/>
    <property type="match status" value="1"/>
</dbReference>
<feature type="chain" id="PRO_5031320666" evidence="4">
    <location>
        <begin position="25"/>
        <end position="535"/>
    </location>
</feature>
<evidence type="ECO:0000313" key="8">
    <source>
        <dbReference type="Proteomes" id="UP000586042"/>
    </source>
</evidence>